<name>A0ABN8EQC3_9BACT</name>
<comment type="caution">
    <text evidence="1">The sequence shown here is derived from an EMBL/GenBank/DDBJ whole genome shotgun (WGS) entry which is preliminary data.</text>
</comment>
<sequence>MNLITFTQTEDFSQFVEVWSQFYDYNSPWEPNYNKHIKIGKPFTHNDIIKLFEWENQAGLGRIRAGAIKDKIYPEIDYVNDMKFEESIDINEYNNKFITVPAVSRTFLLHIIKPEVYPLYDLNVHIAYNFIHDIDSKLHPFPVRPEDKIKFYFRKLMPFIESVRGNYSLKKVDEALNSFGQLIKRNPKFKI</sequence>
<dbReference type="RefSeq" id="WP_238805415.1">
    <property type="nucleotide sequence ID" value="NZ_CAKLPY010000001.1"/>
</dbReference>
<reference evidence="1" key="1">
    <citation type="submission" date="2021-12" db="EMBL/GenBank/DDBJ databases">
        <authorList>
            <person name="Rodrigo-Torres L."/>
            <person name="Arahal R. D."/>
            <person name="Lucena T."/>
        </authorList>
    </citation>
    <scope>NUCLEOTIDE SEQUENCE</scope>
    <source>
        <strain evidence="1">CECT 8858</strain>
    </source>
</reference>
<proteinExistence type="predicted"/>
<gene>
    <name evidence="1" type="ORF">EMA8858_01207</name>
</gene>
<dbReference type="Proteomes" id="UP000837932">
    <property type="component" value="Unassembled WGS sequence"/>
</dbReference>
<accession>A0ABN8EQC3</accession>
<evidence type="ECO:0000313" key="1">
    <source>
        <dbReference type="EMBL" id="CAH0995087.1"/>
    </source>
</evidence>
<protein>
    <submittedName>
        <fullName evidence="1">Uncharacterized protein</fullName>
    </submittedName>
</protein>
<organism evidence="1 2">
    <name type="scientific">Emticicia aquatica</name>
    <dbReference type="NCBI Taxonomy" id="1681835"/>
    <lineage>
        <taxon>Bacteria</taxon>
        <taxon>Pseudomonadati</taxon>
        <taxon>Bacteroidota</taxon>
        <taxon>Cytophagia</taxon>
        <taxon>Cytophagales</taxon>
        <taxon>Leadbetterellaceae</taxon>
        <taxon>Emticicia</taxon>
    </lineage>
</organism>
<keyword evidence="2" id="KW-1185">Reference proteome</keyword>
<dbReference type="EMBL" id="CAKLPY010000001">
    <property type="protein sequence ID" value="CAH0995087.1"/>
    <property type="molecule type" value="Genomic_DNA"/>
</dbReference>
<evidence type="ECO:0000313" key="2">
    <source>
        <dbReference type="Proteomes" id="UP000837932"/>
    </source>
</evidence>